<dbReference type="InterPro" id="IPR003400">
    <property type="entry name" value="ExbD"/>
</dbReference>
<dbReference type="GO" id="GO:0005886">
    <property type="term" value="C:plasma membrane"/>
    <property type="evidence" value="ECO:0007669"/>
    <property type="project" value="UniProtKB-SubCell"/>
</dbReference>
<gene>
    <name evidence="8" type="ORF">H9862_02980</name>
</gene>
<dbReference type="PANTHER" id="PTHR30558">
    <property type="entry name" value="EXBD MEMBRANE COMPONENT OF PMF-DRIVEN MACROMOLECULE IMPORT SYSTEM"/>
    <property type="match status" value="1"/>
</dbReference>
<evidence type="ECO:0000256" key="1">
    <source>
        <dbReference type="ARBA" id="ARBA00004162"/>
    </source>
</evidence>
<dbReference type="EMBL" id="DXFQ01000050">
    <property type="protein sequence ID" value="HIX19551.1"/>
    <property type="molecule type" value="Genomic_DNA"/>
</dbReference>
<evidence type="ECO:0000256" key="4">
    <source>
        <dbReference type="ARBA" id="ARBA00022692"/>
    </source>
</evidence>
<keyword evidence="7" id="KW-0813">Transport</keyword>
<evidence type="ECO:0000256" key="3">
    <source>
        <dbReference type="ARBA" id="ARBA00022475"/>
    </source>
</evidence>
<comment type="subcellular location">
    <subcellularLocation>
        <location evidence="1">Cell membrane</location>
        <topology evidence="1">Single-pass membrane protein</topology>
    </subcellularLocation>
    <subcellularLocation>
        <location evidence="7">Cell membrane</location>
        <topology evidence="7">Single-pass type II membrane protein</topology>
    </subcellularLocation>
</comment>
<keyword evidence="3" id="KW-1003">Cell membrane</keyword>
<dbReference type="GO" id="GO:0015031">
    <property type="term" value="P:protein transport"/>
    <property type="evidence" value="ECO:0007669"/>
    <property type="project" value="UniProtKB-KW"/>
</dbReference>
<reference evidence="8" key="1">
    <citation type="journal article" date="2021" name="PeerJ">
        <title>Extensive microbial diversity within the chicken gut microbiome revealed by metagenomics and culture.</title>
        <authorList>
            <person name="Gilroy R."/>
            <person name="Ravi A."/>
            <person name="Getino M."/>
            <person name="Pursley I."/>
            <person name="Horton D.L."/>
            <person name="Alikhan N.F."/>
            <person name="Baker D."/>
            <person name="Gharbi K."/>
            <person name="Hall N."/>
            <person name="Watson M."/>
            <person name="Adriaenssens E.M."/>
            <person name="Foster-Nyarko E."/>
            <person name="Jarju S."/>
            <person name="Secka A."/>
            <person name="Antonio M."/>
            <person name="Oren A."/>
            <person name="Chaudhuri R.R."/>
            <person name="La Ragione R."/>
            <person name="Hildebrand F."/>
            <person name="Pallen M.J."/>
        </authorList>
    </citation>
    <scope>NUCLEOTIDE SEQUENCE</scope>
    <source>
        <strain evidence="8">14975</strain>
    </source>
</reference>
<sequence length="179" mass="19409">MAKKKNARANDEVSGDVNLSPMIDCCFLLLIFFVVNATQITVAKDPSVKIPSAVSCTDLKDAKGCIVINVYADPDKMDDKARAKFNKTFGGRADVIWSLADANGKTTGYSVNQQSELVTAITKMKDLYKNSKGEDGKPVKVRAYFRGDQNTPWERTQGAIEAAVKAGIADHVFGTRAAN</sequence>
<comment type="caution">
    <text evidence="8">The sequence shown here is derived from an EMBL/GenBank/DDBJ whole genome shotgun (WGS) entry which is preliminary data.</text>
</comment>
<dbReference type="Proteomes" id="UP000823964">
    <property type="component" value="Unassembled WGS sequence"/>
</dbReference>
<evidence type="ECO:0000313" key="8">
    <source>
        <dbReference type="EMBL" id="HIX19551.1"/>
    </source>
</evidence>
<evidence type="ECO:0000256" key="6">
    <source>
        <dbReference type="ARBA" id="ARBA00023136"/>
    </source>
</evidence>
<accession>A0A9D2AHM0</accession>
<keyword evidence="4 7" id="KW-0812">Transmembrane</keyword>
<evidence type="ECO:0000256" key="7">
    <source>
        <dbReference type="RuleBase" id="RU003879"/>
    </source>
</evidence>
<dbReference type="Pfam" id="PF02472">
    <property type="entry name" value="ExbD"/>
    <property type="match status" value="1"/>
</dbReference>
<comment type="similarity">
    <text evidence="2 7">Belongs to the ExbD/TolR family.</text>
</comment>
<reference evidence="8" key="2">
    <citation type="submission" date="2021-04" db="EMBL/GenBank/DDBJ databases">
        <authorList>
            <person name="Gilroy R."/>
        </authorList>
    </citation>
    <scope>NUCLEOTIDE SEQUENCE</scope>
    <source>
        <strain evidence="8">14975</strain>
    </source>
</reference>
<evidence type="ECO:0000256" key="2">
    <source>
        <dbReference type="ARBA" id="ARBA00005811"/>
    </source>
</evidence>
<evidence type="ECO:0000313" key="9">
    <source>
        <dbReference type="Proteomes" id="UP000823964"/>
    </source>
</evidence>
<protein>
    <submittedName>
        <fullName evidence="8">Biopolymer transporter ExbD</fullName>
    </submittedName>
</protein>
<dbReference type="AlphaFoldDB" id="A0A9D2AHM0"/>
<proteinExistence type="inferred from homology"/>
<organism evidence="8 9">
    <name type="scientific">Candidatus Akkermansia intestinigallinarum</name>
    <dbReference type="NCBI Taxonomy" id="2838431"/>
    <lineage>
        <taxon>Bacteria</taxon>
        <taxon>Pseudomonadati</taxon>
        <taxon>Verrucomicrobiota</taxon>
        <taxon>Verrucomicrobiia</taxon>
        <taxon>Verrucomicrobiales</taxon>
        <taxon>Akkermansiaceae</taxon>
        <taxon>Akkermansia</taxon>
    </lineage>
</organism>
<name>A0A9D2AHM0_9BACT</name>
<keyword evidence="7" id="KW-0653">Protein transport</keyword>
<keyword evidence="5" id="KW-1133">Transmembrane helix</keyword>
<evidence type="ECO:0000256" key="5">
    <source>
        <dbReference type="ARBA" id="ARBA00022989"/>
    </source>
</evidence>
<keyword evidence="6" id="KW-0472">Membrane</keyword>
<dbReference type="GO" id="GO:0022857">
    <property type="term" value="F:transmembrane transporter activity"/>
    <property type="evidence" value="ECO:0007669"/>
    <property type="project" value="InterPro"/>
</dbReference>